<organism evidence="2 3">
    <name type="scientific">Ligilactobacillus salivarius</name>
    <dbReference type="NCBI Taxonomy" id="1624"/>
    <lineage>
        <taxon>Bacteria</taxon>
        <taxon>Bacillati</taxon>
        <taxon>Bacillota</taxon>
        <taxon>Bacilli</taxon>
        <taxon>Lactobacillales</taxon>
        <taxon>Lactobacillaceae</taxon>
        <taxon>Ligilactobacillus</taxon>
    </lineage>
</organism>
<dbReference type="Proteomes" id="UP001174888">
    <property type="component" value="Unassembled WGS sequence"/>
</dbReference>
<evidence type="ECO:0000313" key="2">
    <source>
        <dbReference type="EMBL" id="MDN4833995.1"/>
    </source>
</evidence>
<name>A0AAW7N694_9LACO</name>
<dbReference type="InterPro" id="IPR021146">
    <property type="entry name" value="Phage_gp6-like_head-tail"/>
</dbReference>
<sequence length="136" mass="15548">MRLTDEQFATIKNYCKIDQDYDDDLLHIIIDGASDEIAKAIVENGTADTFLVSEDKYDSRFFVAVMKQVAEEYTQRGLTSTNYRFELLTGLSSIINQLRSEYMHETIDDDGENNILLDQFGDRSKNSPTDSEQGTR</sequence>
<dbReference type="Pfam" id="PF05135">
    <property type="entry name" value="Phage_connect_1"/>
    <property type="match status" value="1"/>
</dbReference>
<feature type="region of interest" description="Disordered" evidence="1">
    <location>
        <begin position="117"/>
        <end position="136"/>
    </location>
</feature>
<accession>A0AAW7N694</accession>
<dbReference type="RefSeq" id="WP_301207371.1">
    <property type="nucleotide sequence ID" value="NZ_JAUIQT010000001.1"/>
</dbReference>
<gene>
    <name evidence="2" type="ORF">QYC35_07260</name>
</gene>
<protein>
    <submittedName>
        <fullName evidence="2">Head-tail connector protein</fullName>
    </submittedName>
</protein>
<dbReference type="EMBL" id="JAUIQT010000001">
    <property type="protein sequence ID" value="MDN4833995.1"/>
    <property type="molecule type" value="Genomic_DNA"/>
</dbReference>
<dbReference type="NCBIfam" id="TIGR01560">
    <property type="entry name" value="put_DNA_pack"/>
    <property type="match status" value="1"/>
</dbReference>
<comment type="caution">
    <text evidence="2">The sequence shown here is derived from an EMBL/GenBank/DDBJ whole genome shotgun (WGS) entry which is preliminary data.</text>
</comment>
<evidence type="ECO:0000313" key="3">
    <source>
        <dbReference type="Proteomes" id="UP001174888"/>
    </source>
</evidence>
<feature type="compositionally biased region" description="Polar residues" evidence="1">
    <location>
        <begin position="126"/>
        <end position="136"/>
    </location>
</feature>
<evidence type="ECO:0000256" key="1">
    <source>
        <dbReference type="SAM" id="MobiDB-lite"/>
    </source>
</evidence>
<dbReference type="InterPro" id="IPR006450">
    <property type="entry name" value="Phage_HK97_gp6-like"/>
</dbReference>
<dbReference type="Gene3D" id="1.10.3230.30">
    <property type="entry name" value="Phage gp6-like head-tail connector protein"/>
    <property type="match status" value="1"/>
</dbReference>
<proteinExistence type="predicted"/>
<reference evidence="2" key="1">
    <citation type="submission" date="2023-07" db="EMBL/GenBank/DDBJ databases">
        <title>Complete genome sequence of Ligilactobacillus salivarius SRCM217594 isolated from Gallus gallus domesticus feces.</title>
        <authorList>
            <person name="Yang H.-G."/>
            <person name="Ryu M.-S."/>
            <person name="Ha G.-S."/>
            <person name="Yang H.-J."/>
            <person name="Jeong D.-Y."/>
        </authorList>
    </citation>
    <scope>NUCLEOTIDE SEQUENCE</scope>
    <source>
        <strain evidence="2">SRCM217594</strain>
    </source>
</reference>
<dbReference type="AlphaFoldDB" id="A0AAW7N694"/>
<dbReference type="CDD" id="cd08054">
    <property type="entry name" value="gp6"/>
    <property type="match status" value="1"/>
</dbReference>